<accession>A0ACC0ZM65</accession>
<protein>
    <submittedName>
        <fullName evidence="1">Uncharacterized protein</fullName>
    </submittedName>
</protein>
<sequence>MVGDTSDNFKIAPEKLTGRTTYDSWARIARMSITSKKKLGYITGTKKAREKTNVEAYETWEEENCTVQTWLLNSMEKHVRVLFDRLL</sequence>
<comment type="caution">
    <text evidence="1">The sequence shown here is derived from an EMBL/GenBank/DDBJ whole genome shotgun (WGS) entry which is preliminary data.</text>
</comment>
<name>A0ACC0ZM65_9ROSI</name>
<evidence type="ECO:0000313" key="1">
    <source>
        <dbReference type="EMBL" id="KAJ0053888.1"/>
    </source>
</evidence>
<evidence type="ECO:0000313" key="2">
    <source>
        <dbReference type="Proteomes" id="UP001163603"/>
    </source>
</evidence>
<dbReference type="EMBL" id="CM047736">
    <property type="protein sequence ID" value="KAJ0053888.1"/>
    <property type="molecule type" value="Genomic_DNA"/>
</dbReference>
<organism evidence="1 2">
    <name type="scientific">Pistacia integerrima</name>
    <dbReference type="NCBI Taxonomy" id="434235"/>
    <lineage>
        <taxon>Eukaryota</taxon>
        <taxon>Viridiplantae</taxon>
        <taxon>Streptophyta</taxon>
        <taxon>Embryophyta</taxon>
        <taxon>Tracheophyta</taxon>
        <taxon>Spermatophyta</taxon>
        <taxon>Magnoliopsida</taxon>
        <taxon>eudicotyledons</taxon>
        <taxon>Gunneridae</taxon>
        <taxon>Pentapetalae</taxon>
        <taxon>rosids</taxon>
        <taxon>malvids</taxon>
        <taxon>Sapindales</taxon>
        <taxon>Anacardiaceae</taxon>
        <taxon>Pistacia</taxon>
    </lineage>
</organism>
<dbReference type="Proteomes" id="UP001163603">
    <property type="component" value="Chromosome 1"/>
</dbReference>
<gene>
    <name evidence="1" type="ORF">Pint_03366</name>
</gene>
<reference evidence="2" key="1">
    <citation type="journal article" date="2023" name="G3 (Bethesda)">
        <title>Genome assembly and association tests identify interacting loci associated with vigor, precocity, and sex in interspecific pistachio rootstocks.</title>
        <authorList>
            <person name="Palmer W."/>
            <person name="Jacygrad E."/>
            <person name="Sagayaradj S."/>
            <person name="Cavanaugh K."/>
            <person name="Han R."/>
            <person name="Bertier L."/>
            <person name="Beede B."/>
            <person name="Kafkas S."/>
            <person name="Golino D."/>
            <person name="Preece J."/>
            <person name="Michelmore R."/>
        </authorList>
    </citation>
    <scope>NUCLEOTIDE SEQUENCE [LARGE SCALE GENOMIC DNA]</scope>
</reference>
<keyword evidence="2" id="KW-1185">Reference proteome</keyword>
<proteinExistence type="predicted"/>